<name>A0A6C0CXB1_9ZZZZ</name>
<protein>
    <submittedName>
        <fullName evidence="2">Uncharacterized protein</fullName>
    </submittedName>
</protein>
<sequence>MEEEKQEQKEQDKPVDVPLVDEKVEKEEVTKCCGSSDCTKKSCDDCTRCWSVLLGRIRGFFSGFSLGCSSTSCIALHTQKTVAQKVEEKKELEKEKNVV</sequence>
<evidence type="ECO:0000313" key="2">
    <source>
        <dbReference type="EMBL" id="QHT08145.1"/>
    </source>
</evidence>
<dbReference type="EMBL" id="MN739490">
    <property type="protein sequence ID" value="QHT08145.1"/>
    <property type="molecule type" value="Genomic_DNA"/>
</dbReference>
<accession>A0A6C0CXB1</accession>
<evidence type="ECO:0000256" key="1">
    <source>
        <dbReference type="SAM" id="MobiDB-lite"/>
    </source>
</evidence>
<dbReference type="AlphaFoldDB" id="A0A6C0CXB1"/>
<proteinExistence type="predicted"/>
<feature type="region of interest" description="Disordered" evidence="1">
    <location>
        <begin position="1"/>
        <end position="20"/>
    </location>
</feature>
<organism evidence="2">
    <name type="scientific">viral metagenome</name>
    <dbReference type="NCBI Taxonomy" id="1070528"/>
    <lineage>
        <taxon>unclassified sequences</taxon>
        <taxon>metagenomes</taxon>
        <taxon>organismal metagenomes</taxon>
    </lineage>
</organism>
<reference evidence="2" key="1">
    <citation type="journal article" date="2020" name="Nature">
        <title>Giant virus diversity and host interactions through global metagenomics.</title>
        <authorList>
            <person name="Schulz F."/>
            <person name="Roux S."/>
            <person name="Paez-Espino D."/>
            <person name="Jungbluth S."/>
            <person name="Walsh D.A."/>
            <person name="Denef V.J."/>
            <person name="McMahon K.D."/>
            <person name="Konstantinidis K.T."/>
            <person name="Eloe-Fadrosh E.A."/>
            <person name="Kyrpides N.C."/>
            <person name="Woyke T."/>
        </authorList>
    </citation>
    <scope>NUCLEOTIDE SEQUENCE</scope>
    <source>
        <strain evidence="2">GVMAG-M-3300022752-39</strain>
    </source>
</reference>